<comment type="cofactor">
    <cofactor evidence="1">
        <name>Zn(2+)</name>
        <dbReference type="ChEBI" id="CHEBI:29105"/>
    </cofactor>
</comment>
<comment type="catalytic activity">
    <reaction evidence="19 20">
        <text>2 5-aminolevulinate = porphobilinogen + 2 H2O + H(+)</text>
        <dbReference type="Rhea" id="RHEA:24064"/>
        <dbReference type="ChEBI" id="CHEBI:15377"/>
        <dbReference type="ChEBI" id="CHEBI:15378"/>
        <dbReference type="ChEBI" id="CHEBI:58126"/>
        <dbReference type="ChEBI" id="CHEBI:356416"/>
        <dbReference type="EC" id="4.2.1.24"/>
    </reaction>
</comment>
<dbReference type="PROSITE" id="PS01036">
    <property type="entry name" value="HSP70_3"/>
    <property type="match status" value="1"/>
</dbReference>
<dbReference type="GO" id="GO:0004655">
    <property type="term" value="F:porphobilinogen synthase activity"/>
    <property type="evidence" value="ECO:0007669"/>
    <property type="project" value="UniProtKB-EC"/>
</dbReference>
<dbReference type="CDD" id="cd10241">
    <property type="entry name" value="ASKHA_NBD_HSP70_BiP"/>
    <property type="match status" value="1"/>
</dbReference>
<dbReference type="NCBIfam" id="NF006762">
    <property type="entry name" value="PRK09283.1"/>
    <property type="match status" value="1"/>
</dbReference>
<dbReference type="FunFam" id="3.90.640.10:FF:000153">
    <property type="entry name" value="Endoplasmic reticulum chaperone BiP"/>
    <property type="match status" value="1"/>
</dbReference>
<evidence type="ECO:0000256" key="6">
    <source>
        <dbReference type="ARBA" id="ARBA00012053"/>
    </source>
</evidence>
<dbReference type="Gene3D" id="3.90.640.10">
    <property type="entry name" value="Actin, Chain A, domain 4"/>
    <property type="match status" value="1"/>
</dbReference>
<dbReference type="SUPFAM" id="SSF53067">
    <property type="entry name" value="Actin-like ATPase domain"/>
    <property type="match status" value="2"/>
</dbReference>
<evidence type="ECO:0000256" key="19">
    <source>
        <dbReference type="ARBA" id="ARBA00047651"/>
    </source>
</evidence>
<evidence type="ECO:0000256" key="7">
    <source>
        <dbReference type="ARBA" id="ARBA00020771"/>
    </source>
</evidence>
<dbReference type="InterPro" id="IPR029047">
    <property type="entry name" value="HSP70_peptide-bd_sf"/>
</dbReference>
<dbReference type="OrthoDB" id="2401965at2759"/>
<dbReference type="PRINTS" id="PR00301">
    <property type="entry name" value="HEATSHOCK70"/>
</dbReference>
<dbReference type="Pfam" id="PF00012">
    <property type="entry name" value="HSP70"/>
    <property type="match status" value="1"/>
</dbReference>
<evidence type="ECO:0000256" key="20">
    <source>
        <dbReference type="RuleBase" id="RU000515"/>
    </source>
</evidence>
<dbReference type="InterPro" id="IPR018181">
    <property type="entry name" value="Heat_shock_70_CS"/>
</dbReference>
<dbReference type="PROSITE" id="PS00169">
    <property type="entry name" value="D_ALA_DEHYDRATASE"/>
    <property type="match status" value="1"/>
</dbReference>
<keyword evidence="12" id="KW-0862">Zinc</keyword>
<keyword evidence="16 20" id="KW-0627">Porphyrin biosynthesis</keyword>
<evidence type="ECO:0000256" key="5">
    <source>
        <dbReference type="ARBA" id="ARBA00008055"/>
    </source>
</evidence>
<dbReference type="FunFam" id="3.30.420.40:FF:000720">
    <property type="entry name" value="Endoplasmic reticulum chaperone BiP"/>
    <property type="match status" value="1"/>
</dbReference>
<dbReference type="FunFam" id="2.60.34.10:FF:000014">
    <property type="entry name" value="Chaperone protein DnaK HSP70"/>
    <property type="match status" value="1"/>
</dbReference>
<evidence type="ECO:0000256" key="9">
    <source>
        <dbReference type="ARBA" id="ARBA00022729"/>
    </source>
</evidence>
<dbReference type="SUPFAM" id="SSF100920">
    <property type="entry name" value="Heat shock protein 70kD (HSP70), peptide-binding domain"/>
    <property type="match status" value="1"/>
</dbReference>
<dbReference type="InterPro" id="IPR001731">
    <property type="entry name" value="ALAD"/>
</dbReference>
<keyword evidence="9" id="KW-0732">Signal</keyword>
<organism evidence="23 24">
    <name type="scientific">Bombus impatiens</name>
    <name type="common">Bumblebee</name>
    <dbReference type="NCBI Taxonomy" id="132113"/>
    <lineage>
        <taxon>Eukaryota</taxon>
        <taxon>Metazoa</taxon>
        <taxon>Ecdysozoa</taxon>
        <taxon>Arthropoda</taxon>
        <taxon>Hexapoda</taxon>
        <taxon>Insecta</taxon>
        <taxon>Pterygota</taxon>
        <taxon>Neoptera</taxon>
        <taxon>Endopterygota</taxon>
        <taxon>Hymenoptera</taxon>
        <taxon>Apocrita</taxon>
        <taxon>Aculeata</taxon>
        <taxon>Apoidea</taxon>
        <taxon>Anthophila</taxon>
        <taxon>Apidae</taxon>
        <taxon>Bombus</taxon>
        <taxon>Pyrobombus</taxon>
    </lineage>
</organism>
<dbReference type="GO" id="GO:0006782">
    <property type="term" value="P:protoporphyrinogen IX biosynthetic process"/>
    <property type="evidence" value="ECO:0007669"/>
    <property type="project" value="UniProtKB-UniPathway"/>
</dbReference>
<dbReference type="SUPFAM" id="SSF100934">
    <property type="entry name" value="Heat shock protein 70kD (HSP70), C-terminal subdomain"/>
    <property type="match status" value="1"/>
</dbReference>
<protein>
    <recommendedName>
        <fullName evidence="7 20">Delta-aminolevulinic acid dehydratase</fullName>
        <ecNumber evidence="6 20">4.2.1.24</ecNumber>
    </recommendedName>
</protein>
<proteinExistence type="inferred from homology"/>
<dbReference type="UniPathway" id="UPA00251">
    <property type="reaction ID" value="UER00318"/>
</dbReference>
<evidence type="ECO:0000313" key="24">
    <source>
        <dbReference type="RefSeq" id="XP_012242905.1"/>
    </source>
</evidence>
<keyword evidence="10" id="KW-0547">Nucleotide-binding</keyword>
<evidence type="ECO:0000256" key="21">
    <source>
        <dbReference type="SAM" id="Coils"/>
    </source>
</evidence>
<comment type="subcellular location">
    <subcellularLocation>
        <location evidence="2">Endoplasmic reticulum lumen</location>
    </subcellularLocation>
</comment>
<dbReference type="GO" id="GO:0005524">
    <property type="term" value="F:ATP binding"/>
    <property type="evidence" value="ECO:0007669"/>
    <property type="project" value="UniProtKB-KW"/>
</dbReference>
<feature type="coiled-coil region" evidence="21">
    <location>
        <begin position="586"/>
        <end position="613"/>
    </location>
</feature>
<dbReference type="GeneID" id="100740224"/>
<dbReference type="Gene3D" id="2.60.34.10">
    <property type="entry name" value="Substrate Binding Domain Of DNAk, Chain A, domain 1"/>
    <property type="match status" value="1"/>
</dbReference>
<gene>
    <name evidence="24" type="primary">LOC100740224</name>
</gene>
<dbReference type="InterPro" id="IPR030656">
    <property type="entry name" value="ALAD_AS"/>
</dbReference>
<evidence type="ECO:0000313" key="23">
    <source>
        <dbReference type="Proteomes" id="UP000515180"/>
    </source>
</evidence>
<evidence type="ECO:0000256" key="1">
    <source>
        <dbReference type="ARBA" id="ARBA00001947"/>
    </source>
</evidence>
<evidence type="ECO:0000256" key="18">
    <source>
        <dbReference type="ARBA" id="ARBA00025861"/>
    </source>
</evidence>
<dbReference type="NCBIfam" id="NF001413">
    <property type="entry name" value="PRK00290.1"/>
    <property type="match status" value="1"/>
</dbReference>
<dbReference type="Gene3D" id="1.20.1270.10">
    <property type="match status" value="1"/>
</dbReference>
<evidence type="ECO:0000256" key="4">
    <source>
        <dbReference type="ARBA" id="ARBA00007381"/>
    </source>
</evidence>
<evidence type="ECO:0000256" key="16">
    <source>
        <dbReference type="ARBA" id="ARBA00023244"/>
    </source>
</evidence>
<keyword evidence="11" id="KW-0256">Endoplasmic reticulum</keyword>
<evidence type="ECO:0000256" key="17">
    <source>
        <dbReference type="ARBA" id="ARBA00025628"/>
    </source>
</evidence>
<accession>A0A6P3UXC7</accession>
<reference evidence="24" key="1">
    <citation type="submission" date="2025-08" db="UniProtKB">
        <authorList>
            <consortium name="RefSeq"/>
        </authorList>
    </citation>
    <scope>IDENTIFICATION</scope>
</reference>
<dbReference type="Proteomes" id="UP000515180">
    <property type="component" value="Unplaced"/>
</dbReference>
<dbReference type="SMART" id="SM01004">
    <property type="entry name" value="ALAD"/>
    <property type="match status" value="1"/>
</dbReference>
<keyword evidence="8" id="KW-0479">Metal-binding</keyword>
<keyword evidence="14" id="KW-0350">Heme biosynthesis</keyword>
<dbReference type="GO" id="GO:0005788">
    <property type="term" value="C:endoplasmic reticulum lumen"/>
    <property type="evidence" value="ECO:0007669"/>
    <property type="project" value="UniProtKB-SubCell"/>
</dbReference>
<comment type="similarity">
    <text evidence="5">Belongs to the ALAD family.</text>
</comment>
<dbReference type="Pfam" id="PF00490">
    <property type="entry name" value="ALAD"/>
    <property type="match status" value="1"/>
</dbReference>
<keyword evidence="15 20" id="KW-0456">Lyase</keyword>
<keyword evidence="23" id="KW-1185">Reference proteome</keyword>
<sequence>MNKMVEVEAKHILHSGIFHPVLRQWQSPNVEITVNALMYPIFITDEQDAKDPIASMPGVYRYGINHLRKMLQPLVSKGLQSILLFGVSKHLKKDHIGSNADSAQNPIIQAVPLIRKWFPNLLIACDVCLCSYTIHGHCGVLNEDGSINNKASIERISEVALAYAKAGAQIVAPSDMMDGRISAIKKKLALVGLMNKVAILSYAVKFASGFYGPFRDASQSAPKFGDRKCYQLPPGSNGLAARAAARDVSEGADMLIVKPGLPYLDVVRHTKDAHPEYPMFVYQVSGEYAMLYHGAKNGAINLENVLKEVLLSMRRAGADCLVTFVFTKEEKQKEDIGTVIGIDLGTTYSCVGVYKNGRAEIIANDQGNRITPSYVAFTADGERLIGDAAKNQLTTNPENTVFDAKRLIGREWSDPTVQRDIKFFPFKVIEKNSKPHIRMAINGEEKVFAPEEISAMVLGKMKETAEAYLGKKVTHAVVTVPAYFNDAQRQATKDAGTISGLVVMRIINEPTAAAIAYGLDKKDGEKNVLVFDLGGGTFDVSLLTIDNGVFEVVATNGDTHLGGEDFDQRVMDHFTKLYKKKKGKDIRKDSRALQKLRREVEKAKRALSVSHQVRIEIESFFEGEDFSETLTRAKFEELNMDLFRSTLKPVQKVLEDSDMNKKDVDEIVLVGGSTRIPKVQQLVKEFFGGKEPSRGINPDEAVAYGAAVQAGVLSGEQDTDAIVLLDVNPLTMGIETVGGVMTKLIPRNTVIPTKKSQIFSTASDNQHTVTIQVYEGERPMTKDNHLLGKFDLTGIPPAPRGIPQIEVTFEIDANGILQVSAEDKGTGNREKIVITNDQNRLTPDDIERMIKDAEKFADDDKKLKERVEARNELESYAYSLKNQLADKEKLGSKVSDSDKAKMEEAIEEKIKWLEENPDTDPEEYKKQKKELTDIVQPIIAKLYQGAGGGVPPTGGDEEDLKDEL</sequence>
<dbReference type="PROSITE" id="PS00329">
    <property type="entry name" value="HSP70_2"/>
    <property type="match status" value="1"/>
</dbReference>
<keyword evidence="21" id="KW-0175">Coiled coil</keyword>
<comment type="similarity">
    <text evidence="4">Belongs to the heat shock protein 70 family.</text>
</comment>
<keyword evidence="13" id="KW-0067">ATP-binding</keyword>
<evidence type="ECO:0000256" key="22">
    <source>
        <dbReference type="SAM" id="MobiDB-lite"/>
    </source>
</evidence>
<dbReference type="EC" id="4.2.1.24" evidence="6 20"/>
<comment type="function">
    <text evidence="17">Catalyzes an early step in the biosynthesis of tetrapyrroles. Binds two molecules of 5-aminolevulinate per subunit, each at a distinct site, and catalyzes their condensation to form porphobilinogen.</text>
</comment>
<evidence type="ECO:0000256" key="15">
    <source>
        <dbReference type="ARBA" id="ARBA00023239"/>
    </source>
</evidence>
<evidence type="ECO:0000256" key="3">
    <source>
        <dbReference type="ARBA" id="ARBA00004694"/>
    </source>
</evidence>
<dbReference type="Gene3D" id="3.20.20.70">
    <property type="entry name" value="Aldolase class I"/>
    <property type="match status" value="1"/>
</dbReference>
<dbReference type="PANTHER" id="PTHR19375">
    <property type="entry name" value="HEAT SHOCK PROTEIN 70KDA"/>
    <property type="match status" value="1"/>
</dbReference>
<name>A0A6P3UXC7_BOMIM</name>
<dbReference type="InterPro" id="IPR042050">
    <property type="entry name" value="BIP_NBD"/>
</dbReference>
<dbReference type="FunFam" id="3.20.20.70:FF:000048">
    <property type="entry name" value="Delta-aminolevulinic acid dehydratase"/>
    <property type="match status" value="1"/>
</dbReference>
<comment type="pathway">
    <text evidence="3">Porphyrin-containing compound metabolism; protoporphyrin-IX biosynthesis; coproporphyrinogen-III from 5-aminolevulinate: step 1/4.</text>
</comment>
<evidence type="ECO:0000256" key="13">
    <source>
        <dbReference type="ARBA" id="ARBA00022840"/>
    </source>
</evidence>
<dbReference type="GO" id="GO:0140662">
    <property type="term" value="F:ATP-dependent protein folding chaperone"/>
    <property type="evidence" value="ECO:0007669"/>
    <property type="project" value="InterPro"/>
</dbReference>
<evidence type="ECO:0000256" key="11">
    <source>
        <dbReference type="ARBA" id="ARBA00022824"/>
    </source>
</evidence>
<dbReference type="SUPFAM" id="SSF51569">
    <property type="entry name" value="Aldolase"/>
    <property type="match status" value="1"/>
</dbReference>
<feature type="compositionally biased region" description="Acidic residues" evidence="22">
    <location>
        <begin position="955"/>
        <end position="964"/>
    </location>
</feature>
<dbReference type="PROSITE" id="PS00297">
    <property type="entry name" value="HSP70_1"/>
    <property type="match status" value="1"/>
</dbReference>
<dbReference type="InterPro" id="IPR013126">
    <property type="entry name" value="Hsp_70_fam"/>
</dbReference>
<evidence type="ECO:0000256" key="12">
    <source>
        <dbReference type="ARBA" id="ARBA00022833"/>
    </source>
</evidence>
<dbReference type="GO" id="GO:0046872">
    <property type="term" value="F:metal ion binding"/>
    <property type="evidence" value="ECO:0007669"/>
    <property type="project" value="UniProtKB-KW"/>
</dbReference>
<dbReference type="FunFam" id="1.20.1270.10:FF:000029">
    <property type="entry name" value="Heat shock 70 kDa protein cognate"/>
    <property type="match status" value="1"/>
</dbReference>
<dbReference type="RefSeq" id="XP_012242905.1">
    <property type="nucleotide sequence ID" value="XM_012387482.3"/>
</dbReference>
<dbReference type="InterPro" id="IPR043129">
    <property type="entry name" value="ATPase_NBD"/>
</dbReference>
<dbReference type="Gene3D" id="3.30.420.40">
    <property type="match status" value="2"/>
</dbReference>
<evidence type="ECO:0000256" key="10">
    <source>
        <dbReference type="ARBA" id="ARBA00022741"/>
    </source>
</evidence>
<evidence type="ECO:0000256" key="14">
    <source>
        <dbReference type="ARBA" id="ARBA00023133"/>
    </source>
</evidence>
<feature type="region of interest" description="Disordered" evidence="22">
    <location>
        <begin position="944"/>
        <end position="964"/>
    </location>
</feature>
<dbReference type="AlphaFoldDB" id="A0A6P3UXC7"/>
<evidence type="ECO:0000256" key="8">
    <source>
        <dbReference type="ARBA" id="ARBA00022723"/>
    </source>
</evidence>
<comment type="subunit">
    <text evidence="18">Homooctamer; active form. Homohexamer; low activity form.</text>
</comment>
<dbReference type="InterPro" id="IPR029048">
    <property type="entry name" value="HSP70_C_sf"/>
</dbReference>
<dbReference type="InterPro" id="IPR013785">
    <property type="entry name" value="Aldolase_TIM"/>
</dbReference>
<evidence type="ECO:0000256" key="2">
    <source>
        <dbReference type="ARBA" id="ARBA00004319"/>
    </source>
</evidence>